<gene>
    <name evidence="1" type="ORF">NBG84_10855</name>
</gene>
<dbReference type="RefSeq" id="WP_250919111.1">
    <property type="nucleotide sequence ID" value="NZ_JAMQAW010000008.1"/>
</dbReference>
<proteinExistence type="predicted"/>
<dbReference type="InterPro" id="IPR011990">
    <property type="entry name" value="TPR-like_helical_dom_sf"/>
</dbReference>
<dbReference type="SUPFAM" id="SSF48452">
    <property type="entry name" value="TPR-like"/>
    <property type="match status" value="1"/>
</dbReference>
<keyword evidence="2" id="KW-1185">Reference proteome</keyword>
<comment type="caution">
    <text evidence="1">The sequence shown here is derived from an EMBL/GenBank/DDBJ whole genome shotgun (WGS) entry which is preliminary data.</text>
</comment>
<reference evidence="1" key="1">
    <citation type="submission" date="2022-06" db="EMBL/GenBank/DDBJ databases">
        <title>Genome public.</title>
        <authorList>
            <person name="Sun Q."/>
        </authorList>
    </citation>
    <scope>NUCLEOTIDE SEQUENCE</scope>
    <source>
        <strain evidence="1">CWNU-1</strain>
    </source>
</reference>
<dbReference type="EMBL" id="JAMQAW010000008">
    <property type="protein sequence ID" value="MCM2388783.1"/>
    <property type="molecule type" value="Genomic_DNA"/>
</dbReference>
<organism evidence="1 2">
    <name type="scientific">Streptomyces albipurpureus</name>
    <dbReference type="NCBI Taxonomy" id="2897419"/>
    <lineage>
        <taxon>Bacteria</taxon>
        <taxon>Bacillati</taxon>
        <taxon>Actinomycetota</taxon>
        <taxon>Actinomycetes</taxon>
        <taxon>Kitasatosporales</taxon>
        <taxon>Streptomycetaceae</taxon>
        <taxon>Streptomyces</taxon>
    </lineage>
</organism>
<dbReference type="Proteomes" id="UP001431429">
    <property type="component" value="Unassembled WGS sequence"/>
</dbReference>
<protein>
    <submittedName>
        <fullName evidence="1">Tat pathway signal protein</fullName>
    </submittedName>
</protein>
<accession>A0ABT0UJH4</accession>
<evidence type="ECO:0000313" key="1">
    <source>
        <dbReference type="EMBL" id="MCM2388783.1"/>
    </source>
</evidence>
<evidence type="ECO:0000313" key="2">
    <source>
        <dbReference type="Proteomes" id="UP001431429"/>
    </source>
</evidence>
<dbReference type="Gene3D" id="1.25.40.10">
    <property type="entry name" value="Tetratricopeptide repeat domain"/>
    <property type="match status" value="1"/>
</dbReference>
<name>A0ABT0UJH4_9ACTN</name>
<sequence>MARTRNTLLAAAIKETGWSQTQAAAHFGRVATETGAHQLQSVSRSHIAMWIGGTQPEARAASILCETLSRKLGRVVTPEQIGLAPASEPLTQPGWDFDTLTTLTDLGSTQMDKARRRLLATSAYSVAGAALPPQHWWERTFTSAQRRKPYSRHTVTAGHLDAVREAGVFFSRRDQRLGGAAGRTALITYLQTDVAEYLSGHIPSEPLRKDLTSAAAELAYLAGWMAFDSSQHALAQHFFRLATRMAAEADDAPLAGHILRAMAHQAVDLGHPTQALELADASVAQRRYTHATPRERALLGVVHGKALAAAGHKKPALAALLRAEDDLRDADNARTEEPGRVFFFGEASLAHETACALRDLGDLGAAEKEFRRSVRTRRAEQHARTHAVTLGYLGAVQARQGHLEAACGTWSQALDAMTGVQSGRTRDTVVQMRRTLSPLRGRGGSRAAELDQRAAAVLRNVG</sequence>